<feature type="transmembrane region" description="Helical" evidence="1">
    <location>
        <begin position="48"/>
        <end position="67"/>
    </location>
</feature>
<protein>
    <submittedName>
        <fullName evidence="2">Uncharacterized protein</fullName>
    </submittedName>
</protein>
<proteinExistence type="predicted"/>
<keyword evidence="1" id="KW-0472">Membrane</keyword>
<dbReference type="AlphaFoldDB" id="A0A6C0BPJ2"/>
<reference evidence="2" key="1">
    <citation type="journal article" date="2020" name="Nature">
        <title>Giant virus diversity and host interactions through global metagenomics.</title>
        <authorList>
            <person name="Schulz F."/>
            <person name="Roux S."/>
            <person name="Paez-Espino D."/>
            <person name="Jungbluth S."/>
            <person name="Walsh D.A."/>
            <person name="Denef V.J."/>
            <person name="McMahon K.D."/>
            <person name="Konstantinidis K.T."/>
            <person name="Eloe-Fadrosh E.A."/>
            <person name="Kyrpides N.C."/>
            <person name="Woyke T."/>
        </authorList>
    </citation>
    <scope>NUCLEOTIDE SEQUENCE</scope>
    <source>
        <strain evidence="2">GVMAG-M-3300017989-17</strain>
    </source>
</reference>
<keyword evidence="1" id="KW-0812">Transmembrane</keyword>
<accession>A0A6C0BPJ2</accession>
<evidence type="ECO:0000313" key="2">
    <source>
        <dbReference type="EMBL" id="QHS93308.1"/>
    </source>
</evidence>
<name>A0A6C0BPJ2_9ZZZZ</name>
<dbReference type="EMBL" id="MN739202">
    <property type="protein sequence ID" value="QHS93308.1"/>
    <property type="molecule type" value="Genomic_DNA"/>
</dbReference>
<sequence length="72" mass="8925">MFSDVTTTLKSPSIGQYRHWTFLKEISRKHHFEKKNFQTQIWFSKKKFLNFFFGLIKFFFVQNFGVWKNFSF</sequence>
<keyword evidence="1" id="KW-1133">Transmembrane helix</keyword>
<organism evidence="2">
    <name type="scientific">viral metagenome</name>
    <dbReference type="NCBI Taxonomy" id="1070528"/>
    <lineage>
        <taxon>unclassified sequences</taxon>
        <taxon>metagenomes</taxon>
        <taxon>organismal metagenomes</taxon>
    </lineage>
</organism>
<evidence type="ECO:0000256" key="1">
    <source>
        <dbReference type="SAM" id="Phobius"/>
    </source>
</evidence>